<reference evidence="1" key="1">
    <citation type="journal article" date="2015" name="Nature">
        <title>Complex archaea that bridge the gap between prokaryotes and eukaryotes.</title>
        <authorList>
            <person name="Spang A."/>
            <person name="Saw J.H."/>
            <person name="Jorgensen S.L."/>
            <person name="Zaremba-Niedzwiedzka K."/>
            <person name="Martijn J."/>
            <person name="Lind A.E."/>
            <person name="van Eijk R."/>
            <person name="Schleper C."/>
            <person name="Guy L."/>
            <person name="Ettema T.J."/>
        </authorList>
    </citation>
    <scope>NUCLEOTIDE SEQUENCE</scope>
</reference>
<evidence type="ECO:0000313" key="1">
    <source>
        <dbReference type="EMBL" id="KKL63856.1"/>
    </source>
</evidence>
<sequence>MREIRKVAQKELSKRDPFWPVENEKLWIKTKEAKLVPLKLNKAQVYVLSIIKKLWEGNHPIRILLLKARQLGMSTLIEAIIYSITSQIENINADIIADEQKRSDNLFEMSKLYQEKAPDHLKPEIKKSNAKKLEFDKIHSQILVETANDPDAGRSFTFQLVHLSEKARFKNPETLMLGLSQTVPALPHTIIIQETTANGFNHFKEEWDAAVNGETDYLPIFIPWYWAEEYKMDFVGDFVLGDTTLGSTTKDEPTLATIMHAEGITDVELRLS</sequence>
<dbReference type="EMBL" id="LAZR01028027">
    <property type="protein sequence ID" value="KKL63856.1"/>
    <property type="molecule type" value="Genomic_DNA"/>
</dbReference>
<accession>A0A0F9ECC3</accession>
<feature type="non-terminal residue" evidence="1">
    <location>
        <position position="272"/>
    </location>
</feature>
<name>A0A0F9ECC3_9ZZZZ</name>
<dbReference type="AlphaFoldDB" id="A0A0F9ECC3"/>
<organism evidence="1">
    <name type="scientific">marine sediment metagenome</name>
    <dbReference type="NCBI Taxonomy" id="412755"/>
    <lineage>
        <taxon>unclassified sequences</taxon>
        <taxon>metagenomes</taxon>
        <taxon>ecological metagenomes</taxon>
    </lineage>
</organism>
<proteinExistence type="predicted"/>
<dbReference type="InterPro" id="IPR027417">
    <property type="entry name" value="P-loop_NTPase"/>
</dbReference>
<comment type="caution">
    <text evidence="1">The sequence shown here is derived from an EMBL/GenBank/DDBJ whole genome shotgun (WGS) entry which is preliminary data.</text>
</comment>
<evidence type="ECO:0008006" key="2">
    <source>
        <dbReference type="Google" id="ProtNLM"/>
    </source>
</evidence>
<gene>
    <name evidence="1" type="ORF">LCGC14_2170890</name>
</gene>
<dbReference type="Gene3D" id="3.40.50.300">
    <property type="entry name" value="P-loop containing nucleotide triphosphate hydrolases"/>
    <property type="match status" value="1"/>
</dbReference>
<protein>
    <recommendedName>
        <fullName evidence="2">Terminase large subunit gp17-like C-terminal domain-containing protein</fullName>
    </recommendedName>
</protein>